<keyword evidence="12 19" id="KW-0472">Membrane</keyword>
<evidence type="ECO:0000256" key="19">
    <source>
        <dbReference type="SAM" id="Phobius"/>
    </source>
</evidence>
<evidence type="ECO:0000256" key="1">
    <source>
        <dbReference type="ARBA" id="ARBA00004651"/>
    </source>
</evidence>
<keyword evidence="7 17" id="KW-0547">Nucleotide-binding</keyword>
<proteinExistence type="inferred from homology"/>
<evidence type="ECO:0000256" key="2">
    <source>
        <dbReference type="ARBA" id="ARBA00005967"/>
    </source>
</evidence>
<protein>
    <recommendedName>
        <fullName evidence="22">Diacylglycerol kinase</fullName>
    </recommendedName>
</protein>
<feature type="binding site" evidence="16">
    <location>
        <position position="6"/>
    </location>
    <ligand>
        <name>substrate</name>
    </ligand>
</feature>
<comment type="subcellular location">
    <subcellularLocation>
        <location evidence="1">Cell membrane</location>
        <topology evidence="1">Multi-pass membrane protein</topology>
    </subcellularLocation>
</comment>
<feature type="binding site" evidence="18">
    <location>
        <position position="25"/>
    </location>
    <ligand>
        <name>a divalent metal cation</name>
        <dbReference type="ChEBI" id="CHEBI:60240"/>
    </ligand>
</feature>
<keyword evidence="3" id="KW-1003">Cell membrane</keyword>
<evidence type="ECO:0000256" key="12">
    <source>
        <dbReference type="ARBA" id="ARBA00023136"/>
    </source>
</evidence>
<evidence type="ECO:0000256" key="4">
    <source>
        <dbReference type="ARBA" id="ARBA00022516"/>
    </source>
</evidence>
<dbReference type="PANTHER" id="PTHR34299">
    <property type="entry name" value="DIACYLGLYCEROL KINASE"/>
    <property type="match status" value="1"/>
</dbReference>
<keyword evidence="18" id="KW-0460">Magnesium</keyword>
<comment type="cofactor">
    <cofactor evidence="18">
        <name>Mg(2+)</name>
        <dbReference type="ChEBI" id="CHEBI:18420"/>
    </cofactor>
    <text evidence="18">Mn(2+), Zn(2+), Cd(2+) and Co(2+) support activity to lesser extents.</text>
</comment>
<keyword evidence="5" id="KW-0808">Transferase</keyword>
<dbReference type="InterPro" id="IPR033717">
    <property type="entry name" value="UDPK"/>
</dbReference>
<evidence type="ECO:0000256" key="7">
    <source>
        <dbReference type="ARBA" id="ARBA00022741"/>
    </source>
</evidence>
<dbReference type="GO" id="GO:0005886">
    <property type="term" value="C:plasma membrane"/>
    <property type="evidence" value="ECO:0007669"/>
    <property type="project" value="UniProtKB-SubCell"/>
</dbReference>
<dbReference type="GO" id="GO:0005524">
    <property type="term" value="F:ATP binding"/>
    <property type="evidence" value="ECO:0007669"/>
    <property type="project" value="UniProtKB-KW"/>
</dbReference>
<evidence type="ECO:0000256" key="18">
    <source>
        <dbReference type="PIRSR" id="PIRSR600829-4"/>
    </source>
</evidence>
<organism evidence="20 21">
    <name type="scientific">Candidatus Woesebacteria bacterium RIFCSPLOWO2_01_FULL_44_14</name>
    <dbReference type="NCBI Taxonomy" id="1802525"/>
    <lineage>
        <taxon>Bacteria</taxon>
        <taxon>Candidatus Woeseibacteriota</taxon>
    </lineage>
</organism>
<dbReference type="EMBL" id="MGHL01000006">
    <property type="protein sequence ID" value="OGM70309.1"/>
    <property type="molecule type" value="Genomic_DNA"/>
</dbReference>
<dbReference type="STRING" id="1802525.A2975_04545"/>
<feature type="binding site" evidence="17">
    <location>
        <position position="25"/>
    </location>
    <ligand>
        <name>ATP</name>
        <dbReference type="ChEBI" id="CHEBI:30616"/>
    </ligand>
</feature>
<evidence type="ECO:0000256" key="8">
    <source>
        <dbReference type="ARBA" id="ARBA00022777"/>
    </source>
</evidence>
<comment type="caution">
    <text evidence="20">The sequence shown here is derived from an EMBL/GenBank/DDBJ whole genome shotgun (WGS) entry which is preliminary data.</text>
</comment>
<dbReference type="InterPro" id="IPR036945">
    <property type="entry name" value="DAGK_sf"/>
</dbReference>
<keyword evidence="6 19" id="KW-0812">Transmembrane</keyword>
<feature type="binding site" evidence="18">
    <location>
        <position position="73"/>
    </location>
    <ligand>
        <name>a divalent metal cation</name>
        <dbReference type="ChEBI" id="CHEBI:60240"/>
    </ligand>
</feature>
<reference evidence="20 21" key="1">
    <citation type="journal article" date="2016" name="Nat. Commun.">
        <title>Thousands of microbial genomes shed light on interconnected biogeochemical processes in an aquifer system.</title>
        <authorList>
            <person name="Anantharaman K."/>
            <person name="Brown C.T."/>
            <person name="Hug L.A."/>
            <person name="Sharon I."/>
            <person name="Castelle C.J."/>
            <person name="Probst A.J."/>
            <person name="Thomas B.C."/>
            <person name="Singh A."/>
            <person name="Wilkins M.J."/>
            <person name="Karaoz U."/>
            <person name="Brodie E.L."/>
            <person name="Williams K.H."/>
            <person name="Hubbard S.S."/>
            <person name="Banfield J.F."/>
        </authorList>
    </citation>
    <scope>NUCLEOTIDE SEQUENCE [LARGE SCALE GENOMIC DNA]</scope>
</reference>
<dbReference type="CDD" id="cd14265">
    <property type="entry name" value="UDPK_IM_like"/>
    <property type="match status" value="1"/>
</dbReference>
<evidence type="ECO:0000256" key="17">
    <source>
        <dbReference type="PIRSR" id="PIRSR600829-3"/>
    </source>
</evidence>
<dbReference type="PANTHER" id="PTHR34299:SF1">
    <property type="entry name" value="DIACYLGLYCEROL KINASE"/>
    <property type="match status" value="1"/>
</dbReference>
<keyword evidence="9 17" id="KW-0067">ATP-binding</keyword>
<evidence type="ECO:0000256" key="10">
    <source>
        <dbReference type="ARBA" id="ARBA00022989"/>
    </source>
</evidence>
<keyword evidence="11" id="KW-0443">Lipid metabolism</keyword>
<feature type="binding site" evidence="17">
    <location>
        <position position="6"/>
    </location>
    <ligand>
        <name>ATP</name>
        <dbReference type="ChEBI" id="CHEBI:30616"/>
    </ligand>
</feature>
<keyword evidence="10 19" id="KW-1133">Transmembrane helix</keyword>
<dbReference type="GO" id="GO:0008654">
    <property type="term" value="P:phospholipid biosynthetic process"/>
    <property type="evidence" value="ECO:0007669"/>
    <property type="project" value="UniProtKB-KW"/>
</dbReference>
<feature type="binding site" evidence="17">
    <location>
        <begin position="91"/>
        <end position="92"/>
    </location>
    <ligand>
        <name>ATP</name>
        <dbReference type="ChEBI" id="CHEBI:30616"/>
    </ligand>
</feature>
<evidence type="ECO:0000256" key="6">
    <source>
        <dbReference type="ARBA" id="ARBA00022692"/>
    </source>
</evidence>
<comment type="similarity">
    <text evidence="2">Belongs to the bacterial diacylglycerol kinase family.</text>
</comment>
<accession>A0A1F8C385</accession>
<feature type="active site" description="Proton acceptor" evidence="15">
    <location>
        <position position="66"/>
    </location>
</feature>
<evidence type="ECO:0000256" key="14">
    <source>
        <dbReference type="ARBA" id="ARBA00023264"/>
    </source>
</evidence>
<dbReference type="Proteomes" id="UP000178429">
    <property type="component" value="Unassembled WGS sequence"/>
</dbReference>
<keyword evidence="18" id="KW-0479">Metal-binding</keyword>
<evidence type="ECO:0008006" key="22">
    <source>
        <dbReference type="Google" id="ProtNLM"/>
    </source>
</evidence>
<evidence type="ECO:0000256" key="3">
    <source>
        <dbReference type="ARBA" id="ARBA00022475"/>
    </source>
</evidence>
<keyword evidence="14" id="KW-1208">Phospholipid metabolism</keyword>
<evidence type="ECO:0000256" key="15">
    <source>
        <dbReference type="PIRSR" id="PIRSR600829-1"/>
    </source>
</evidence>
<feature type="transmembrane region" description="Helical" evidence="19">
    <location>
        <begin position="93"/>
        <end position="114"/>
    </location>
</feature>
<dbReference type="InterPro" id="IPR000829">
    <property type="entry name" value="DAGK"/>
</dbReference>
<feature type="transmembrane region" description="Helical" evidence="19">
    <location>
        <begin position="28"/>
        <end position="47"/>
    </location>
</feature>
<feature type="binding site" evidence="16">
    <location>
        <position position="66"/>
    </location>
    <ligand>
        <name>substrate</name>
    </ligand>
</feature>
<evidence type="ECO:0000313" key="20">
    <source>
        <dbReference type="EMBL" id="OGM70309.1"/>
    </source>
</evidence>
<dbReference type="Pfam" id="PF01219">
    <property type="entry name" value="DAGK_prokar"/>
    <property type="match status" value="1"/>
</dbReference>
<dbReference type="GO" id="GO:0046872">
    <property type="term" value="F:metal ion binding"/>
    <property type="evidence" value="ECO:0007669"/>
    <property type="project" value="UniProtKB-KW"/>
</dbReference>
<evidence type="ECO:0000313" key="21">
    <source>
        <dbReference type="Proteomes" id="UP000178429"/>
    </source>
</evidence>
<dbReference type="GO" id="GO:0016301">
    <property type="term" value="F:kinase activity"/>
    <property type="evidence" value="ECO:0007669"/>
    <property type="project" value="UniProtKB-KW"/>
</dbReference>
<name>A0A1F8C385_9BACT</name>
<sequence>MSQKGRLTRSFKYAFAGIGSAMKSEPNFRIHSVIALVVLVAAAVLGFNYLEWLILLLVIYFVLILELINTVLEKIVDLASPEINPQAKAAKDISAAAVLFSAVLAIVAGLVLFIPKIWPLIQP</sequence>
<feature type="binding site" evidence="17">
    <location>
        <position position="13"/>
    </location>
    <ligand>
        <name>ATP</name>
        <dbReference type="ChEBI" id="CHEBI:30616"/>
    </ligand>
</feature>
<keyword evidence="13" id="KW-0594">Phospholipid biosynthesis</keyword>
<evidence type="ECO:0000256" key="13">
    <source>
        <dbReference type="ARBA" id="ARBA00023209"/>
    </source>
</evidence>
<gene>
    <name evidence="20" type="ORF">A2975_04545</name>
</gene>
<feature type="transmembrane region" description="Helical" evidence="19">
    <location>
        <begin position="53"/>
        <end position="72"/>
    </location>
</feature>
<dbReference type="Gene3D" id="1.10.287.3610">
    <property type="match status" value="1"/>
</dbReference>
<evidence type="ECO:0000256" key="16">
    <source>
        <dbReference type="PIRSR" id="PIRSR600829-2"/>
    </source>
</evidence>
<evidence type="ECO:0000256" key="9">
    <source>
        <dbReference type="ARBA" id="ARBA00022840"/>
    </source>
</evidence>
<feature type="binding site" evidence="17">
    <location>
        <position position="73"/>
    </location>
    <ligand>
        <name>ATP</name>
        <dbReference type="ChEBI" id="CHEBI:30616"/>
    </ligand>
</feature>
<keyword evidence="4" id="KW-0444">Lipid biosynthesis</keyword>
<evidence type="ECO:0000256" key="11">
    <source>
        <dbReference type="ARBA" id="ARBA00023098"/>
    </source>
</evidence>
<keyword evidence="8" id="KW-0418">Kinase</keyword>
<dbReference type="AlphaFoldDB" id="A0A1F8C385"/>
<evidence type="ECO:0000256" key="5">
    <source>
        <dbReference type="ARBA" id="ARBA00022679"/>
    </source>
</evidence>